<keyword evidence="1" id="KW-1133">Transmembrane helix</keyword>
<feature type="transmembrane region" description="Helical" evidence="1">
    <location>
        <begin position="92"/>
        <end position="110"/>
    </location>
</feature>
<evidence type="ECO:0000313" key="3">
    <source>
        <dbReference type="Proteomes" id="UP001165060"/>
    </source>
</evidence>
<gene>
    <name evidence="2" type="ORF">TeGR_g10399</name>
</gene>
<protein>
    <submittedName>
        <fullName evidence="2">Uncharacterized protein</fullName>
    </submittedName>
</protein>
<dbReference type="EMBL" id="BRYB01000061">
    <property type="protein sequence ID" value="GMI21809.1"/>
    <property type="molecule type" value="Genomic_DNA"/>
</dbReference>
<dbReference type="Proteomes" id="UP001165060">
    <property type="component" value="Unassembled WGS sequence"/>
</dbReference>
<proteinExistence type="predicted"/>
<reference evidence="2 3" key="1">
    <citation type="journal article" date="2023" name="Commun. Biol.">
        <title>Genome analysis of Parmales, the sister group of diatoms, reveals the evolutionary specialization of diatoms from phago-mixotrophs to photoautotrophs.</title>
        <authorList>
            <person name="Ban H."/>
            <person name="Sato S."/>
            <person name="Yoshikawa S."/>
            <person name="Yamada K."/>
            <person name="Nakamura Y."/>
            <person name="Ichinomiya M."/>
            <person name="Sato N."/>
            <person name="Blanc-Mathieu R."/>
            <person name="Endo H."/>
            <person name="Kuwata A."/>
            <person name="Ogata H."/>
        </authorList>
    </citation>
    <scope>NUCLEOTIDE SEQUENCE [LARGE SCALE GENOMIC DNA]</scope>
</reference>
<evidence type="ECO:0000256" key="1">
    <source>
        <dbReference type="SAM" id="Phobius"/>
    </source>
</evidence>
<accession>A0ABQ6M8Q0</accession>
<keyword evidence="1" id="KW-0812">Transmembrane</keyword>
<sequence>MTAQAGLAGRDRLMLRRDTFLIDKEIIDVENEAQQRQDIKHSSHGDLSAEALREYVGLLRNCKDFLKSGEELIELEEETLDPVHILGMKADIALISSIAGIFLTILLFAYEGYQNSGFEYQEGWFMVSPE</sequence>
<keyword evidence="3" id="KW-1185">Reference proteome</keyword>
<comment type="caution">
    <text evidence="2">The sequence shown here is derived from an EMBL/GenBank/DDBJ whole genome shotgun (WGS) entry which is preliminary data.</text>
</comment>
<keyword evidence="1" id="KW-0472">Membrane</keyword>
<organism evidence="2 3">
    <name type="scientific">Tetraparma gracilis</name>
    <dbReference type="NCBI Taxonomy" id="2962635"/>
    <lineage>
        <taxon>Eukaryota</taxon>
        <taxon>Sar</taxon>
        <taxon>Stramenopiles</taxon>
        <taxon>Ochrophyta</taxon>
        <taxon>Bolidophyceae</taxon>
        <taxon>Parmales</taxon>
        <taxon>Triparmaceae</taxon>
        <taxon>Tetraparma</taxon>
    </lineage>
</organism>
<name>A0ABQ6M8Q0_9STRA</name>
<evidence type="ECO:0000313" key="2">
    <source>
        <dbReference type="EMBL" id="GMI21809.1"/>
    </source>
</evidence>